<organism evidence="12 13">
    <name type="scientific">Oryza sativa subsp. japonica</name>
    <name type="common">Rice</name>
    <dbReference type="NCBI Taxonomy" id="39947"/>
    <lineage>
        <taxon>Eukaryota</taxon>
        <taxon>Viridiplantae</taxon>
        <taxon>Streptophyta</taxon>
        <taxon>Embryophyta</taxon>
        <taxon>Tracheophyta</taxon>
        <taxon>Spermatophyta</taxon>
        <taxon>Magnoliopsida</taxon>
        <taxon>Liliopsida</taxon>
        <taxon>Poales</taxon>
        <taxon>Poaceae</taxon>
        <taxon>BOP clade</taxon>
        <taxon>Oryzoideae</taxon>
        <taxon>Oryzeae</taxon>
        <taxon>Oryzinae</taxon>
        <taxon>Oryza</taxon>
        <taxon>Oryza sativa</taxon>
    </lineage>
</organism>
<dbReference type="PANTHER" id="PTHR48006:SF98">
    <property type="entry name" value="MALECTIN DOMAIN-CONTAINING PROTEIN"/>
    <property type="match status" value="1"/>
</dbReference>
<evidence type="ECO:0000256" key="7">
    <source>
        <dbReference type="ARBA" id="ARBA00023180"/>
    </source>
</evidence>
<dbReference type="OrthoDB" id="676979at2759"/>
<evidence type="ECO:0000256" key="9">
    <source>
        <dbReference type="SAM" id="Phobius"/>
    </source>
</evidence>
<gene>
    <name evidence="12" type="ordered locus">Os06g0167500</name>
    <name evidence="12" type="ORF">OSNPB_060167500</name>
</gene>
<reference evidence="12" key="5">
    <citation type="submission" date="2015-10" db="EMBL/GenBank/DDBJ databases">
        <authorList>
            <person name="Sakai H."/>
            <person name="Kawahara Y."/>
            <person name="Matsumoto T."/>
            <person name="Buell C.R."/>
            <person name="Itoh T."/>
        </authorList>
    </citation>
    <scope>NUCLEOTIDE SEQUENCE</scope>
</reference>
<keyword evidence="7" id="KW-0325">Glycoprotein</keyword>
<name>Q5VRG4_ORYSJ</name>
<dbReference type="Pfam" id="PF11721">
    <property type="entry name" value="Malectin"/>
    <property type="match status" value="1"/>
</dbReference>
<evidence type="ECO:0000256" key="3">
    <source>
        <dbReference type="ARBA" id="ARBA00022679"/>
    </source>
</evidence>
<dbReference type="eggNOG" id="ENOG502RJZE">
    <property type="taxonomic scope" value="Eukaryota"/>
</dbReference>
<dbReference type="InterPro" id="IPR001611">
    <property type="entry name" value="Leu-rich_rpt"/>
</dbReference>
<evidence type="ECO:0000256" key="4">
    <source>
        <dbReference type="ARBA" id="ARBA00022729"/>
    </source>
</evidence>
<dbReference type="ExpressionAtlas" id="Q5VRG4">
    <property type="expression patterns" value="baseline and differential"/>
</dbReference>
<feature type="region of interest" description="Disordered" evidence="8">
    <location>
        <begin position="1"/>
        <end position="75"/>
    </location>
</feature>
<reference evidence="11" key="1">
    <citation type="journal article" date="2003" name="Science">
        <title>Collection, Mapping, and Annotation of Over 28,000 cDNA Clones from japonica Rice.</title>
        <authorList>
            <person name="Kikuchi S."/>
            <person name="Satoh K."/>
            <person name="Nagata T."/>
            <person name="Kawagashira N."/>
            <person name="Doi K."/>
            <person name="Kishimoto N."/>
            <person name="Yazaki J."/>
            <person name="Ishikawa M."/>
            <person name="Yamada H."/>
            <person name="Ooka H."/>
            <person name="Hotta I."/>
            <person name="Kojima K."/>
            <person name="Namiki T."/>
            <person name="Ohneda E."/>
            <person name="Yahagi W."/>
            <person name="Suzuki K."/>
            <person name="Li C."/>
            <person name="Ohtsuki K."/>
            <person name="Shishiki T."/>
            <person name="Otomo Y."/>
            <person name="Murakami K."/>
            <person name="Iida Y."/>
            <person name="Sugano S."/>
            <person name="Fujimura T."/>
            <person name="Suzuki Y."/>
            <person name="Tsunoda Y."/>
            <person name="Kurosaki T."/>
            <person name="Kodama T."/>
            <person name="Masuda H."/>
            <person name="Kobayashi M."/>
            <person name="Xie Q."/>
            <person name="Lu M."/>
            <person name="Narikawa R."/>
            <person name="Sugiyama A."/>
            <person name="Mizuno K."/>
            <person name="Yokomizo S."/>
            <person name="Niikura J."/>
            <person name="Ikeda R."/>
            <person name="Ishibiki J."/>
            <person name="Kawamata M."/>
            <person name="Yoshimura A."/>
            <person name="Miura J."/>
            <person name="Kusumegi T."/>
            <person name="Oka M."/>
            <person name="Ryu R."/>
            <person name="Ueda M."/>
            <person name="Matsubara K."/>
            <person name="Kawai J."/>
            <person name="Carninci P."/>
            <person name="Adachi J."/>
            <person name="Aizawa K."/>
            <person name="Arakawa T."/>
            <person name="Fukuda S."/>
            <person name="Hara A."/>
            <person name="Hashidume W."/>
            <person name="Hayatsu N."/>
            <person name="Imotani K."/>
            <person name="Ishii Y."/>
            <person name="Itoh M."/>
            <person name="Kagawa I."/>
            <person name="Kondo S."/>
            <person name="Konno H."/>
            <person name="Miyazaki A."/>
            <person name="Osato N."/>
            <person name="Ota Y."/>
            <person name="Saito R."/>
            <person name="Sasaki D."/>
            <person name="Sato K."/>
            <person name="Shibata K."/>
            <person name="Shinagawa A."/>
            <person name="Shiraki T."/>
            <person name="Yoshino M."/>
            <person name="Hayashizaki Y."/>
        </authorList>
    </citation>
    <scope>NUCLEOTIDE SEQUENCE</scope>
</reference>
<dbReference type="AlphaFoldDB" id="Q5VRG4"/>
<evidence type="ECO:0000313" key="12">
    <source>
        <dbReference type="EMBL" id="BAS96348.1"/>
    </source>
</evidence>
<keyword evidence="4" id="KW-0732">Signal</keyword>
<dbReference type="GO" id="GO:0005524">
    <property type="term" value="F:ATP binding"/>
    <property type="evidence" value="ECO:0007669"/>
    <property type="project" value="UniProtKB-KW"/>
</dbReference>
<dbReference type="HOGENOM" id="CLU_000288_114_2_1"/>
<keyword evidence="5" id="KW-0547">Nucleotide-binding</keyword>
<evidence type="ECO:0000256" key="6">
    <source>
        <dbReference type="ARBA" id="ARBA00022840"/>
    </source>
</evidence>
<proteinExistence type="evidence at transcript level"/>
<keyword evidence="6" id="KW-0067">ATP-binding</keyword>
<feature type="compositionally biased region" description="Low complexity" evidence="8">
    <location>
        <begin position="52"/>
        <end position="63"/>
    </location>
</feature>
<keyword evidence="9" id="KW-0812">Transmembrane</keyword>
<dbReference type="PaxDb" id="39947-Q5VRG4"/>
<dbReference type="Gene3D" id="2.60.120.430">
    <property type="entry name" value="Galactose-binding lectin"/>
    <property type="match status" value="1"/>
</dbReference>
<dbReference type="OMA" id="HLYWNGR"/>
<reference evidence="12" key="3">
    <citation type="journal article" date="2013" name="Plant Cell Physiol.">
        <title>Rice Annotation Project Database (RAP-DB): an integrative and interactive database for rice genomics.</title>
        <authorList>
            <person name="Sakai H."/>
            <person name="Lee S.S."/>
            <person name="Tanaka T."/>
            <person name="Numa H."/>
            <person name="Kim J."/>
            <person name="Kawahara Y."/>
            <person name="Wakimoto H."/>
            <person name="Yang C.C."/>
            <person name="Iwamoto M."/>
            <person name="Abe T."/>
            <person name="Yamada Y."/>
            <person name="Muto A."/>
            <person name="Inokuchi H."/>
            <person name="Ikemura T."/>
            <person name="Matsumoto T."/>
            <person name="Sasaki T."/>
            <person name="Itoh T."/>
        </authorList>
    </citation>
    <scope>NUCLEOTIDE SEQUENCE</scope>
</reference>
<dbReference type="Gramene" id="Os06t0167500-01">
    <property type="protein sequence ID" value="Os06t0167500-01"/>
    <property type="gene ID" value="Os06g0167500"/>
</dbReference>
<dbReference type="PANTHER" id="PTHR48006">
    <property type="entry name" value="LEUCINE-RICH REPEAT-CONTAINING PROTEIN DDB_G0281931-RELATED"/>
    <property type="match status" value="1"/>
</dbReference>
<accession>Q5VRG4</accession>
<reference evidence="13" key="2">
    <citation type="journal article" date="2005" name="Nature">
        <title>The map-based sequence of the rice genome.</title>
        <authorList>
            <consortium name="International rice genome sequencing project (IRGSP)"/>
            <person name="Matsumoto T."/>
            <person name="Wu J."/>
            <person name="Kanamori H."/>
            <person name="Katayose Y."/>
            <person name="Fujisawa M."/>
            <person name="Namiki N."/>
            <person name="Mizuno H."/>
            <person name="Yamamoto K."/>
            <person name="Antonio B.A."/>
            <person name="Baba T."/>
            <person name="Sakata K."/>
            <person name="Nagamura Y."/>
            <person name="Aoki H."/>
            <person name="Arikawa K."/>
            <person name="Arita K."/>
            <person name="Bito T."/>
            <person name="Chiden Y."/>
            <person name="Fujitsuka N."/>
            <person name="Fukunaka R."/>
            <person name="Hamada M."/>
            <person name="Harada C."/>
            <person name="Hayashi A."/>
            <person name="Hijishita S."/>
            <person name="Honda M."/>
            <person name="Hosokawa S."/>
            <person name="Ichikawa Y."/>
            <person name="Idonuma A."/>
            <person name="Iijima M."/>
            <person name="Ikeda M."/>
            <person name="Ikeno M."/>
            <person name="Ito K."/>
            <person name="Ito S."/>
            <person name="Ito T."/>
            <person name="Ito Y."/>
            <person name="Ito Y."/>
            <person name="Iwabuchi A."/>
            <person name="Kamiya K."/>
            <person name="Karasawa W."/>
            <person name="Kurita K."/>
            <person name="Katagiri S."/>
            <person name="Kikuta A."/>
            <person name="Kobayashi H."/>
            <person name="Kobayashi N."/>
            <person name="Machita K."/>
            <person name="Maehara T."/>
            <person name="Masukawa M."/>
            <person name="Mizubayashi T."/>
            <person name="Mukai Y."/>
            <person name="Nagasaki H."/>
            <person name="Nagata Y."/>
            <person name="Naito S."/>
            <person name="Nakashima M."/>
            <person name="Nakama Y."/>
            <person name="Nakamichi Y."/>
            <person name="Nakamura M."/>
            <person name="Meguro A."/>
            <person name="Negishi M."/>
            <person name="Ohta I."/>
            <person name="Ohta T."/>
            <person name="Okamoto M."/>
            <person name="Ono N."/>
            <person name="Saji S."/>
            <person name="Sakaguchi M."/>
            <person name="Sakai K."/>
            <person name="Shibata M."/>
            <person name="Shimokawa T."/>
            <person name="Song J."/>
            <person name="Takazaki Y."/>
            <person name="Terasawa K."/>
            <person name="Tsugane M."/>
            <person name="Tsuji K."/>
            <person name="Ueda S."/>
            <person name="Waki K."/>
            <person name="Yamagata H."/>
            <person name="Yamamoto M."/>
            <person name="Yamamoto S."/>
            <person name="Yamane H."/>
            <person name="Yoshiki S."/>
            <person name="Yoshihara R."/>
            <person name="Yukawa K."/>
            <person name="Zhong H."/>
            <person name="Yano M."/>
            <person name="Yuan Q."/>
            <person name="Ouyang S."/>
            <person name="Liu J."/>
            <person name="Jones K.M."/>
            <person name="Gansberger K."/>
            <person name="Moffat K."/>
            <person name="Hill J."/>
            <person name="Bera J."/>
            <person name="Fadrosh D."/>
            <person name="Jin S."/>
            <person name="Johri S."/>
            <person name="Kim M."/>
            <person name="Overton L."/>
            <person name="Reardon M."/>
            <person name="Tsitrin T."/>
            <person name="Vuong H."/>
            <person name="Weaver B."/>
            <person name="Ciecko A."/>
            <person name="Tallon L."/>
            <person name="Jackson J."/>
            <person name="Pai G."/>
            <person name="Aken S.V."/>
            <person name="Utterback T."/>
            <person name="Reidmuller S."/>
            <person name="Feldblyum T."/>
            <person name="Hsiao J."/>
            <person name="Zismann V."/>
            <person name="Iobst S."/>
            <person name="de Vazeille A.R."/>
            <person name="Buell C.R."/>
            <person name="Ying K."/>
            <person name="Li Y."/>
            <person name="Lu T."/>
            <person name="Huang Y."/>
            <person name="Zhao Q."/>
            <person name="Feng Q."/>
            <person name="Zhang L."/>
            <person name="Zhu J."/>
            <person name="Weng Q."/>
            <person name="Mu J."/>
            <person name="Lu Y."/>
            <person name="Fan D."/>
            <person name="Liu Y."/>
            <person name="Guan J."/>
            <person name="Zhang Y."/>
            <person name="Yu S."/>
            <person name="Liu X."/>
            <person name="Zhang Y."/>
            <person name="Hong G."/>
            <person name="Han B."/>
            <person name="Choisne N."/>
            <person name="Demange N."/>
            <person name="Orjeda G."/>
            <person name="Samain S."/>
            <person name="Cattolico L."/>
            <person name="Pelletier E."/>
            <person name="Couloux A."/>
            <person name="Segurens B."/>
            <person name="Wincker P."/>
            <person name="D'Hont A."/>
            <person name="Scarpelli C."/>
            <person name="Weissenbach J."/>
            <person name="Salanoubat M."/>
            <person name="Quetier F."/>
            <person name="Yu Y."/>
            <person name="Kim H.R."/>
            <person name="Rambo T."/>
            <person name="Currie J."/>
            <person name="Collura K."/>
            <person name="Luo M."/>
            <person name="Yang T."/>
            <person name="Ammiraju J.S.S."/>
            <person name="Engler F."/>
            <person name="Soderlund C."/>
            <person name="Wing R.A."/>
            <person name="Palmer L.E."/>
            <person name="de la Bastide M."/>
            <person name="Spiegel L."/>
            <person name="Nascimento L."/>
            <person name="Zutavern T."/>
            <person name="O'Shaughnessy A."/>
            <person name="Dike S."/>
            <person name="Dedhia N."/>
            <person name="Preston R."/>
            <person name="Balija V."/>
            <person name="McCombie W.R."/>
            <person name="Chow T."/>
            <person name="Chen H."/>
            <person name="Chung M."/>
            <person name="Chen C."/>
            <person name="Shaw J."/>
            <person name="Wu H."/>
            <person name="Hsiao K."/>
            <person name="Chao Y."/>
            <person name="Chu M."/>
            <person name="Cheng C."/>
            <person name="Hour A."/>
            <person name="Lee P."/>
            <person name="Lin S."/>
            <person name="Lin Y."/>
            <person name="Liou J."/>
            <person name="Liu S."/>
            <person name="Hsing Y."/>
            <person name="Raghuvanshi S."/>
            <person name="Mohanty A."/>
            <person name="Bharti A.K."/>
            <person name="Gaur A."/>
            <person name="Gupta V."/>
            <person name="Kumar D."/>
            <person name="Ravi V."/>
            <person name="Vij S."/>
            <person name="Kapur A."/>
            <person name="Khurana P."/>
            <person name="Khurana P."/>
            <person name="Khurana J.P."/>
            <person name="Tyagi A.K."/>
            <person name="Gaikwad K."/>
            <person name="Singh A."/>
            <person name="Dalal V."/>
            <person name="Srivastava S."/>
            <person name="Dixit A."/>
            <person name="Pal A.K."/>
            <person name="Ghazi I.A."/>
            <person name="Yadav M."/>
            <person name="Pandit A."/>
            <person name="Bhargava A."/>
            <person name="Sureshbabu K."/>
            <person name="Batra K."/>
            <person name="Sharma T.R."/>
            <person name="Mohapatra T."/>
            <person name="Singh N.K."/>
            <person name="Messing J."/>
            <person name="Nelson A.B."/>
            <person name="Fuks G."/>
            <person name="Kavchok S."/>
            <person name="Keizer G."/>
            <person name="Linton E."/>
            <person name="Llaca V."/>
            <person name="Song R."/>
            <person name="Tanyolac B."/>
            <person name="Young S."/>
            <person name="Ho-Il K."/>
            <person name="Hahn J.H."/>
            <person name="Sangsakoo G."/>
            <person name="Vanavichit A."/>
            <person name="de Mattos Luiz.A.T."/>
            <person name="Zimmer P.D."/>
            <person name="Malone G."/>
            <person name="Dellagostin O."/>
            <person name="de Oliveira A.C."/>
            <person name="Bevan M."/>
            <person name="Bancroft I."/>
            <person name="Minx P."/>
            <person name="Cordum H."/>
            <person name="Wilson R."/>
            <person name="Cheng Z."/>
            <person name="Jin W."/>
            <person name="Jiang J."/>
            <person name="Leong S.A."/>
            <person name="Iwama H."/>
            <person name="Gojobori T."/>
            <person name="Itoh T."/>
            <person name="Niimura Y."/>
            <person name="Fujii Y."/>
            <person name="Habara T."/>
            <person name="Sakai H."/>
            <person name="Sato Y."/>
            <person name="Wilson G."/>
            <person name="Kumar K."/>
            <person name="McCouch S."/>
            <person name="Juretic N."/>
            <person name="Hoen D."/>
            <person name="Wright S."/>
            <person name="Bruskiewich R."/>
            <person name="Bureau T."/>
            <person name="Miyao A."/>
            <person name="Hirochika H."/>
            <person name="Nishikawa T."/>
            <person name="Kadowaki K."/>
            <person name="Sugiura M."/>
            <person name="Burr B."/>
            <person name="Sasaki T."/>
        </authorList>
    </citation>
    <scope>NUCLEOTIDE SEQUENCE [LARGE SCALE GENOMIC DNA]</scope>
    <source>
        <strain evidence="13">cv. Nipponbare</strain>
    </source>
</reference>
<feature type="compositionally biased region" description="Pro residues" evidence="8">
    <location>
        <begin position="64"/>
        <end position="75"/>
    </location>
</feature>
<feature type="domain" description="Malectin" evidence="10">
    <location>
        <begin position="441"/>
        <end position="618"/>
    </location>
</feature>
<keyword evidence="13" id="KW-1185">Reference proteome</keyword>
<dbReference type="EMBL" id="AK069490">
    <property type="protein sequence ID" value="BAG91460.1"/>
    <property type="molecule type" value="mRNA"/>
</dbReference>
<dbReference type="EMBL" id="AP014962">
    <property type="protein sequence ID" value="BAS96348.1"/>
    <property type="molecule type" value="Genomic_DNA"/>
</dbReference>
<keyword evidence="2" id="KW-0597">Phosphoprotein</keyword>
<dbReference type="FunFam" id="3.80.10.10:FF:002824">
    <property type="entry name" value="Predicted protein"/>
    <property type="match status" value="1"/>
</dbReference>
<sequence>MLTSWEAILEKMSTAPRLPPPRGAPALSVSDDQAPRPRLAEPTRGQPPKPLKSPLSTSSSPSPSQSPPDAAPPMASPAAPLALLILLVSLAIAAAQSGQPSSPPRNSTNISDAAALHTVFEKWGLEDGTMPQGYHPCGKLVWSNSSEMEASINCSCSSNECRITHLNVTGYRNITFIPAELFSLTELVSLDLSNNNLIGQIPPQVSNLSKLETWHFNNNRLNESFPNASALLSIQSLWMFDNDIEGMVPGFIANFANLTDLRMYGMKLQGPIPENFSKLINIENLMIGDLDTEGYPFNFTGDWVNLSTLSLRNCGFTGKFPNQILKNLNKLTYVDLRSNNLSGSIDLQQYDSSLKYLYVGENNFNGSLPDQMPQSLVALDVTYNPLLRGRLPSSSADRKMRINYIGTSIGAGSSVGSENLRLLNCVDMKGCNTTGLTNPVSFAVNCGGKQYTPPSDPSNMFNDDSANLGAADFHVDTNNNWVVSHVGTDPFSNSSGIVTTGNGTNIPELYRTARTSTGSLWYYVVGLPSGKYTVQLFFAEIVIESGSGRRLFNIDIQDRNIMTDFDISKEAGGSNRPINRNYTADVTTSVLKIHLYWNGRGTCCIPRNGTYGPLVSAIRVFPSAETQASPPPVALTSRHDEKRRGVVAGIAALSIAATVISSSAVYLWWKWVSLVKHRKA</sequence>
<evidence type="ECO:0000256" key="1">
    <source>
        <dbReference type="ARBA" id="ARBA00012513"/>
    </source>
</evidence>
<dbReference type="Gene3D" id="3.80.10.10">
    <property type="entry name" value="Ribonuclease Inhibitor"/>
    <property type="match status" value="2"/>
</dbReference>
<dbReference type="EC" id="2.7.11.1" evidence="1"/>
<feature type="transmembrane region" description="Helical" evidence="9">
    <location>
        <begin position="646"/>
        <end position="669"/>
    </location>
</feature>
<dbReference type="InterPro" id="IPR032675">
    <property type="entry name" value="LRR_dom_sf"/>
</dbReference>
<dbReference type="GO" id="GO:0004674">
    <property type="term" value="F:protein serine/threonine kinase activity"/>
    <property type="evidence" value="ECO:0007669"/>
    <property type="project" value="UniProtKB-EC"/>
</dbReference>
<evidence type="ECO:0000256" key="2">
    <source>
        <dbReference type="ARBA" id="ARBA00022553"/>
    </source>
</evidence>
<evidence type="ECO:0000259" key="10">
    <source>
        <dbReference type="Pfam" id="PF11721"/>
    </source>
</evidence>
<dbReference type="Proteomes" id="UP000059680">
    <property type="component" value="Chromosome 6"/>
</dbReference>
<keyword evidence="9" id="KW-0472">Membrane</keyword>
<protein>
    <recommendedName>
        <fullName evidence="1">non-specific serine/threonine protein kinase</fullName>
        <ecNumber evidence="1">2.7.11.1</ecNumber>
    </recommendedName>
</protein>
<keyword evidence="9" id="KW-1133">Transmembrane helix</keyword>
<evidence type="ECO:0000256" key="5">
    <source>
        <dbReference type="ARBA" id="ARBA00022741"/>
    </source>
</evidence>
<dbReference type="SUPFAM" id="SSF52058">
    <property type="entry name" value="L domain-like"/>
    <property type="match status" value="1"/>
</dbReference>
<dbReference type="InterPro" id="IPR021720">
    <property type="entry name" value="Malectin_dom"/>
</dbReference>
<reference evidence="12 13" key="4">
    <citation type="journal article" date="2013" name="Rice">
        <title>Improvement of the Oryza sativa Nipponbare reference genome using next generation sequence and optical map data.</title>
        <authorList>
            <person name="Kawahara Y."/>
            <person name="de la Bastide M."/>
            <person name="Hamilton J.P."/>
            <person name="Kanamori H."/>
            <person name="McCombie W.R."/>
            <person name="Ouyang S."/>
            <person name="Schwartz D.C."/>
            <person name="Tanaka T."/>
            <person name="Wu J."/>
            <person name="Zhou S."/>
            <person name="Childs K.L."/>
            <person name="Davidson R.M."/>
            <person name="Lin H."/>
            <person name="Quesada-Ocampo L."/>
            <person name="Vaillancourt B."/>
            <person name="Sakai H."/>
            <person name="Lee S.S."/>
            <person name="Kim J."/>
            <person name="Numa H."/>
            <person name="Itoh T."/>
            <person name="Buell C.R."/>
            <person name="Matsumoto T."/>
        </authorList>
    </citation>
    <scope>NUCLEOTIDE SEQUENCE [LARGE SCALE GENOMIC DNA]</scope>
    <source>
        <strain evidence="13">cv. Nipponbare</strain>
    </source>
</reference>
<evidence type="ECO:0000256" key="8">
    <source>
        <dbReference type="SAM" id="MobiDB-lite"/>
    </source>
</evidence>
<dbReference type="STRING" id="39947.Q5VRG4"/>
<dbReference type="InterPro" id="IPR051824">
    <property type="entry name" value="LRR_Rcpt-Like_S/T_Kinase"/>
</dbReference>
<keyword evidence="3" id="KW-0808">Transferase</keyword>
<evidence type="ECO:0000313" key="11">
    <source>
        <dbReference type="EMBL" id="BAG91460.1"/>
    </source>
</evidence>
<dbReference type="Pfam" id="PF00560">
    <property type="entry name" value="LRR_1"/>
    <property type="match status" value="2"/>
</dbReference>
<evidence type="ECO:0000313" key="13">
    <source>
        <dbReference type="Proteomes" id="UP000059680"/>
    </source>
</evidence>
<dbReference type="SMR" id="Q5VRG4"/>